<comment type="caution">
    <text evidence="1">The sequence shown here is derived from an EMBL/GenBank/DDBJ whole genome shotgun (WGS) entry which is preliminary data.</text>
</comment>
<gene>
    <name evidence="1" type="ORF">DWU99_10645</name>
</gene>
<evidence type="ECO:0000313" key="2">
    <source>
        <dbReference type="Proteomes" id="UP000255334"/>
    </source>
</evidence>
<evidence type="ECO:0000313" key="1">
    <source>
        <dbReference type="EMBL" id="RDS84197.1"/>
    </source>
</evidence>
<reference evidence="1 2" key="1">
    <citation type="submission" date="2018-07" db="EMBL/GenBank/DDBJ databases">
        <title>Dyella monticola sp. nov. and Dyella psychrodurans sp. nov. isolated from monsoon evergreen broad-leaved forest soil of Dinghu Mountain, China.</title>
        <authorList>
            <person name="Gao Z."/>
            <person name="Qiu L."/>
        </authorList>
    </citation>
    <scope>NUCLEOTIDE SEQUENCE [LARGE SCALE GENOMIC DNA]</scope>
    <source>
        <strain evidence="1 2">4MSK11</strain>
    </source>
</reference>
<protein>
    <submittedName>
        <fullName evidence="1">Uncharacterized protein</fullName>
    </submittedName>
</protein>
<dbReference type="RefSeq" id="WP_115477998.1">
    <property type="nucleotide sequence ID" value="NZ_QRBF01000003.1"/>
</dbReference>
<keyword evidence="2" id="KW-1185">Reference proteome</keyword>
<proteinExistence type="predicted"/>
<organism evidence="1 2">
    <name type="scientific">Dyella psychrodurans</name>
    <dbReference type="NCBI Taxonomy" id="1927960"/>
    <lineage>
        <taxon>Bacteria</taxon>
        <taxon>Pseudomonadati</taxon>
        <taxon>Pseudomonadota</taxon>
        <taxon>Gammaproteobacteria</taxon>
        <taxon>Lysobacterales</taxon>
        <taxon>Rhodanobacteraceae</taxon>
        <taxon>Dyella</taxon>
    </lineage>
</organism>
<sequence>MEPEAAPVAIEQEGIASISFMYARTVWSLVVQGNIVDEMIARTFLECPLPTQGGPNKNSSGNDPVNLSPQDNELLRRIDEVLHYVWDPVGVAHVPQARDEYESYVPQVFLRLKGTTDGKDVAEYLHWLSTEQIGVGANHEHDRKVVELLIGWRDQLIR</sequence>
<accession>A0A370X7E9</accession>
<dbReference type="EMBL" id="QRBF01000003">
    <property type="protein sequence ID" value="RDS84197.1"/>
    <property type="molecule type" value="Genomic_DNA"/>
</dbReference>
<name>A0A370X7E9_9GAMM</name>
<dbReference type="OrthoDB" id="773332at2"/>
<dbReference type="AlphaFoldDB" id="A0A370X7E9"/>
<dbReference type="Proteomes" id="UP000255334">
    <property type="component" value="Unassembled WGS sequence"/>
</dbReference>